<evidence type="ECO:0000313" key="3">
    <source>
        <dbReference type="Proteomes" id="UP000835052"/>
    </source>
</evidence>
<feature type="region of interest" description="Disordered" evidence="1">
    <location>
        <begin position="1"/>
        <end position="23"/>
    </location>
</feature>
<reference evidence="2" key="1">
    <citation type="submission" date="2020-10" db="EMBL/GenBank/DDBJ databases">
        <authorList>
            <person name="Kikuchi T."/>
        </authorList>
    </citation>
    <scope>NUCLEOTIDE SEQUENCE</scope>
    <source>
        <strain evidence="2">NKZ352</strain>
    </source>
</reference>
<comment type="caution">
    <text evidence="2">The sequence shown here is derived from an EMBL/GenBank/DDBJ whole genome shotgun (WGS) entry which is preliminary data.</text>
</comment>
<name>A0A8S1GTC3_9PELO</name>
<dbReference type="AlphaFoldDB" id="A0A8S1GTC3"/>
<dbReference type="EMBL" id="CAJGYM010000005">
    <property type="protein sequence ID" value="CAD6186846.1"/>
    <property type="molecule type" value="Genomic_DNA"/>
</dbReference>
<protein>
    <submittedName>
        <fullName evidence="2">Uncharacterized protein</fullName>
    </submittedName>
</protein>
<dbReference type="Proteomes" id="UP000835052">
    <property type="component" value="Unassembled WGS sequence"/>
</dbReference>
<evidence type="ECO:0000256" key="1">
    <source>
        <dbReference type="SAM" id="MobiDB-lite"/>
    </source>
</evidence>
<keyword evidence="3" id="KW-1185">Reference proteome</keyword>
<gene>
    <name evidence="2" type="ORF">CAUJ_LOCUS2765</name>
</gene>
<feature type="compositionally biased region" description="Basic and acidic residues" evidence="1">
    <location>
        <begin position="1"/>
        <end position="11"/>
    </location>
</feature>
<accession>A0A8S1GTC3</accession>
<proteinExistence type="predicted"/>
<sequence>MEVSRKEEKAVGRSVGGAGSIGKRPRLCRRLSLQQLLDSSCRSPRRRHMFLGMSFSVFRVVGTHVCKKGVAVENCSN</sequence>
<organism evidence="2 3">
    <name type="scientific">Caenorhabditis auriculariae</name>
    <dbReference type="NCBI Taxonomy" id="2777116"/>
    <lineage>
        <taxon>Eukaryota</taxon>
        <taxon>Metazoa</taxon>
        <taxon>Ecdysozoa</taxon>
        <taxon>Nematoda</taxon>
        <taxon>Chromadorea</taxon>
        <taxon>Rhabditida</taxon>
        <taxon>Rhabditina</taxon>
        <taxon>Rhabditomorpha</taxon>
        <taxon>Rhabditoidea</taxon>
        <taxon>Rhabditidae</taxon>
        <taxon>Peloderinae</taxon>
        <taxon>Caenorhabditis</taxon>
    </lineage>
</organism>
<evidence type="ECO:0000313" key="2">
    <source>
        <dbReference type="EMBL" id="CAD6186846.1"/>
    </source>
</evidence>